<evidence type="ECO:0000313" key="6">
    <source>
        <dbReference type="Proteomes" id="UP000639859"/>
    </source>
</evidence>
<dbReference type="Gene3D" id="3.10.180.10">
    <property type="entry name" value="2,3-Dihydroxybiphenyl 1,2-Dioxygenase, domain 1"/>
    <property type="match status" value="1"/>
</dbReference>
<organism evidence="5 6">
    <name type="scientific">Caulobacter hibisci</name>
    <dbReference type="NCBI Taxonomy" id="2035993"/>
    <lineage>
        <taxon>Bacteria</taxon>
        <taxon>Pseudomonadati</taxon>
        <taxon>Pseudomonadota</taxon>
        <taxon>Alphaproteobacteria</taxon>
        <taxon>Caulobacterales</taxon>
        <taxon>Caulobacteraceae</taxon>
        <taxon>Caulobacter</taxon>
    </lineage>
</organism>
<dbReference type="Pfam" id="PF19581">
    <property type="entry name" value="Glyoxalase_7"/>
    <property type="match status" value="1"/>
</dbReference>
<evidence type="ECO:0000259" key="4">
    <source>
        <dbReference type="PROSITE" id="PS51819"/>
    </source>
</evidence>
<evidence type="ECO:0000256" key="3">
    <source>
        <dbReference type="ARBA" id="ARBA00023251"/>
    </source>
</evidence>
<proteinExistence type="inferred from homology"/>
<dbReference type="PROSITE" id="PS51819">
    <property type="entry name" value="VOC"/>
    <property type="match status" value="1"/>
</dbReference>
<feature type="domain" description="VOC" evidence="4">
    <location>
        <begin position="6"/>
        <end position="122"/>
    </location>
</feature>
<dbReference type="Proteomes" id="UP000639859">
    <property type="component" value="Unassembled WGS sequence"/>
</dbReference>
<reference evidence="5 6" key="1">
    <citation type="submission" date="2020-11" db="EMBL/GenBank/DDBJ databases">
        <title>genome sequence of strain KACC 18849.</title>
        <authorList>
            <person name="Gao J."/>
            <person name="Zhang X."/>
        </authorList>
    </citation>
    <scope>NUCLEOTIDE SEQUENCE [LARGE SCALE GENOMIC DNA]</scope>
    <source>
        <strain evidence="5 6">KACC 18849</strain>
    </source>
</reference>
<keyword evidence="3" id="KW-0046">Antibiotic resistance</keyword>
<dbReference type="CDD" id="cd08349">
    <property type="entry name" value="BLMA_like"/>
    <property type="match status" value="1"/>
</dbReference>
<comment type="caution">
    <text evidence="5">The sequence shown here is derived from an EMBL/GenBank/DDBJ whole genome shotgun (WGS) entry which is preliminary data.</text>
</comment>
<evidence type="ECO:0000256" key="2">
    <source>
        <dbReference type="ARBA" id="ARBA00021572"/>
    </source>
</evidence>
<evidence type="ECO:0000256" key="1">
    <source>
        <dbReference type="ARBA" id="ARBA00011051"/>
    </source>
</evidence>
<dbReference type="InterPro" id="IPR037523">
    <property type="entry name" value="VOC_core"/>
</dbReference>
<evidence type="ECO:0000313" key="5">
    <source>
        <dbReference type="EMBL" id="MBI1685705.1"/>
    </source>
</evidence>
<comment type="similarity">
    <text evidence="1">Belongs to the bleomycin resistance protein family.</text>
</comment>
<dbReference type="RefSeq" id="WP_198577611.1">
    <property type="nucleotide sequence ID" value="NZ_JADWOX010000015.1"/>
</dbReference>
<dbReference type="EMBL" id="JADWOX010000015">
    <property type="protein sequence ID" value="MBI1685705.1"/>
    <property type="molecule type" value="Genomic_DNA"/>
</dbReference>
<accession>A0ABS0T1F8</accession>
<sequence length="124" mass="14077">MSDAIQFIRATPILRSFDEVKAREFYLGFLGFSVLFEHRFEPDTPLYMGIERSGLVLHLSEHHGDAAPGSTVYVPMTGVRAYQAELIGKGYKYGRPGVEEQPWGDVLQVHDPFGNRIRFCEERG</sequence>
<protein>
    <recommendedName>
        <fullName evidence="2">Bleomycin resistance protein</fullName>
    </recommendedName>
</protein>
<keyword evidence="6" id="KW-1185">Reference proteome</keyword>
<dbReference type="InterPro" id="IPR000335">
    <property type="entry name" value="Bleomycin-R"/>
</dbReference>
<name>A0ABS0T1F8_9CAUL</name>
<dbReference type="InterPro" id="IPR029068">
    <property type="entry name" value="Glyas_Bleomycin-R_OHBP_Dase"/>
</dbReference>
<gene>
    <name evidence="5" type="ORF">I4Q42_18720</name>
</gene>
<dbReference type="SUPFAM" id="SSF54593">
    <property type="entry name" value="Glyoxalase/Bleomycin resistance protein/Dihydroxybiphenyl dioxygenase"/>
    <property type="match status" value="1"/>
</dbReference>